<name>A0ABX0SBI0_9ACTN</name>
<accession>A0ABX0SBI0</accession>
<evidence type="ECO:0000256" key="3">
    <source>
        <dbReference type="ARBA" id="ARBA00022692"/>
    </source>
</evidence>
<feature type="transmembrane region" description="Helical" evidence="6">
    <location>
        <begin position="200"/>
        <end position="218"/>
    </location>
</feature>
<dbReference type="RefSeq" id="WP_167164328.1">
    <property type="nucleotide sequence ID" value="NZ_BAAAOO010000017.1"/>
</dbReference>
<organism evidence="7 8">
    <name type="scientific">Brooklawnia cerclae</name>
    <dbReference type="NCBI Taxonomy" id="349934"/>
    <lineage>
        <taxon>Bacteria</taxon>
        <taxon>Bacillati</taxon>
        <taxon>Actinomycetota</taxon>
        <taxon>Actinomycetes</taxon>
        <taxon>Propionibacteriales</taxon>
        <taxon>Propionibacteriaceae</taxon>
        <taxon>Brooklawnia</taxon>
    </lineage>
</organism>
<evidence type="ECO:0000256" key="6">
    <source>
        <dbReference type="SAM" id="Phobius"/>
    </source>
</evidence>
<keyword evidence="3 6" id="KW-0812">Transmembrane</keyword>
<keyword evidence="8" id="KW-1185">Reference proteome</keyword>
<gene>
    <name evidence="7" type="ORF">FB473_000387</name>
</gene>
<protein>
    <submittedName>
        <fullName evidence="7">L-lysine exporter family protein LysE/ArgO</fullName>
    </submittedName>
</protein>
<dbReference type="Proteomes" id="UP000749311">
    <property type="component" value="Unassembled WGS sequence"/>
</dbReference>
<keyword evidence="2" id="KW-1003">Cell membrane</keyword>
<dbReference type="EMBL" id="JAAMOZ010000001">
    <property type="protein sequence ID" value="NIH55742.1"/>
    <property type="molecule type" value="Genomic_DNA"/>
</dbReference>
<keyword evidence="5 6" id="KW-0472">Membrane</keyword>
<evidence type="ECO:0000313" key="8">
    <source>
        <dbReference type="Proteomes" id="UP000749311"/>
    </source>
</evidence>
<comment type="subcellular location">
    <subcellularLocation>
        <location evidence="1">Cell membrane</location>
        <topology evidence="1">Multi-pass membrane protein</topology>
    </subcellularLocation>
</comment>
<proteinExistence type="predicted"/>
<dbReference type="Pfam" id="PF01810">
    <property type="entry name" value="LysE"/>
    <property type="match status" value="1"/>
</dbReference>
<feature type="transmembrane region" description="Helical" evidence="6">
    <location>
        <begin position="38"/>
        <end position="61"/>
    </location>
</feature>
<feature type="transmembrane region" description="Helical" evidence="6">
    <location>
        <begin position="164"/>
        <end position="188"/>
    </location>
</feature>
<feature type="transmembrane region" description="Helical" evidence="6">
    <location>
        <begin position="131"/>
        <end position="152"/>
    </location>
</feature>
<reference evidence="7 8" key="1">
    <citation type="submission" date="2020-02" db="EMBL/GenBank/DDBJ databases">
        <title>Sequencing the genomes of 1000 actinobacteria strains.</title>
        <authorList>
            <person name="Klenk H.-P."/>
        </authorList>
    </citation>
    <scope>NUCLEOTIDE SEQUENCE [LARGE SCALE GENOMIC DNA]</scope>
    <source>
        <strain evidence="7 8">DSM 19609</strain>
    </source>
</reference>
<dbReference type="PANTHER" id="PTHR30086:SF20">
    <property type="entry name" value="ARGININE EXPORTER PROTEIN ARGO-RELATED"/>
    <property type="match status" value="1"/>
</dbReference>
<sequence length="220" mass="23003">MLTALFSGLGLGLSLIVAIGAQNAFVLRQGIRREHVGAVALVCIASDVVLITTAVAGAGAILAAAPWLLVAVRWVGAAFLVGYGLLAVRRAWKPTGEALAIGEEDHAVMATTASSGAPTATLVRTRSLTSVVATCLALTWLNPHLYLDVLLLGTVASTHGDQRWWFATGAVCASITWFLTLAFGARLAGRWLRSPRAWRVFDACIAVSMIALGLRLAASA</sequence>
<evidence type="ECO:0000256" key="2">
    <source>
        <dbReference type="ARBA" id="ARBA00022475"/>
    </source>
</evidence>
<keyword evidence="4 6" id="KW-1133">Transmembrane helix</keyword>
<comment type="caution">
    <text evidence="7">The sequence shown here is derived from an EMBL/GenBank/DDBJ whole genome shotgun (WGS) entry which is preliminary data.</text>
</comment>
<dbReference type="InterPro" id="IPR001123">
    <property type="entry name" value="LeuE-type"/>
</dbReference>
<evidence type="ECO:0000256" key="1">
    <source>
        <dbReference type="ARBA" id="ARBA00004651"/>
    </source>
</evidence>
<evidence type="ECO:0000256" key="5">
    <source>
        <dbReference type="ARBA" id="ARBA00023136"/>
    </source>
</evidence>
<evidence type="ECO:0000313" key="7">
    <source>
        <dbReference type="EMBL" id="NIH55742.1"/>
    </source>
</evidence>
<dbReference type="PANTHER" id="PTHR30086">
    <property type="entry name" value="ARGININE EXPORTER PROTEIN ARGO"/>
    <property type="match status" value="1"/>
</dbReference>
<feature type="transmembrane region" description="Helical" evidence="6">
    <location>
        <begin position="67"/>
        <end position="88"/>
    </location>
</feature>
<feature type="transmembrane region" description="Helical" evidence="6">
    <location>
        <begin position="6"/>
        <end position="26"/>
    </location>
</feature>
<evidence type="ECO:0000256" key="4">
    <source>
        <dbReference type="ARBA" id="ARBA00022989"/>
    </source>
</evidence>